<dbReference type="InterPro" id="IPR051081">
    <property type="entry name" value="HTH_MetalResp_TranReg"/>
</dbReference>
<proteinExistence type="predicted"/>
<evidence type="ECO:0000256" key="2">
    <source>
        <dbReference type="ARBA" id="ARBA00023125"/>
    </source>
</evidence>
<sequence>MEALAEYFKVFSEPNRLMVLEALREGPLNVTAVVQCTGLSQALVSKHLKLLTIAGVVARRPEGSLVFYEVLDRGVFRLLLAAEKQLLTAREQQLSALQAVL</sequence>
<reference evidence="6" key="1">
    <citation type="submission" date="2018-03" db="EMBL/GenBank/DDBJ databases">
        <title>Ecological and genomic features of two cosmopolitan and abundant freshwater picocyanobacteria.</title>
        <authorList>
            <person name="Cabello-Yeves P.J."/>
            <person name="Picazo A."/>
            <person name="Camacho A."/>
            <person name="Callieri C."/>
            <person name="Rosselli R."/>
            <person name="Roda-Garcia J."/>
            <person name="Coutinho F.H."/>
            <person name="Rodriguez-Valera F."/>
        </authorList>
    </citation>
    <scope>NUCLEOTIDE SEQUENCE [LARGE SCALE GENOMIC DNA]</scope>
    <source>
        <strain evidence="6">Tous</strain>
    </source>
</reference>
<dbReference type="InterPro" id="IPR036388">
    <property type="entry name" value="WH-like_DNA-bd_sf"/>
</dbReference>
<dbReference type="AlphaFoldDB" id="A0A2P7EAL6"/>
<dbReference type="PANTHER" id="PTHR33154:SF33">
    <property type="entry name" value="TRANSCRIPTIONAL REPRESSOR SDPR"/>
    <property type="match status" value="1"/>
</dbReference>
<dbReference type="Proteomes" id="UP000240206">
    <property type="component" value="Unassembled WGS sequence"/>
</dbReference>
<dbReference type="GO" id="GO:0003700">
    <property type="term" value="F:DNA-binding transcription factor activity"/>
    <property type="evidence" value="ECO:0007669"/>
    <property type="project" value="InterPro"/>
</dbReference>
<dbReference type="STRING" id="1910958.BTM30_07920"/>
<evidence type="ECO:0000259" key="4">
    <source>
        <dbReference type="PROSITE" id="PS50987"/>
    </source>
</evidence>
<dbReference type="PRINTS" id="PR00778">
    <property type="entry name" value="HTHARSR"/>
</dbReference>
<keyword evidence="3" id="KW-0804">Transcription</keyword>
<gene>
    <name evidence="5" type="ORF">C7K08_14120</name>
</gene>
<dbReference type="InterPro" id="IPR001845">
    <property type="entry name" value="HTH_ArsR_DNA-bd_dom"/>
</dbReference>
<evidence type="ECO:0000256" key="1">
    <source>
        <dbReference type="ARBA" id="ARBA00023015"/>
    </source>
</evidence>
<dbReference type="PROSITE" id="PS50987">
    <property type="entry name" value="HTH_ARSR_2"/>
    <property type="match status" value="1"/>
</dbReference>
<feature type="domain" description="HTH arsR-type" evidence="4">
    <location>
        <begin position="1"/>
        <end position="90"/>
    </location>
</feature>
<dbReference type="EMBL" id="PXVC01000188">
    <property type="protein sequence ID" value="PSI00263.1"/>
    <property type="molecule type" value="Genomic_DNA"/>
</dbReference>
<evidence type="ECO:0000313" key="5">
    <source>
        <dbReference type="EMBL" id="PSI00263.1"/>
    </source>
</evidence>
<dbReference type="Pfam" id="PF01022">
    <property type="entry name" value="HTH_5"/>
    <property type="match status" value="1"/>
</dbReference>
<name>A0A2P7EAL6_9SYNE</name>
<dbReference type="InterPro" id="IPR011991">
    <property type="entry name" value="ArsR-like_HTH"/>
</dbReference>
<organism evidence="5 6">
    <name type="scientific">Synechococcus lacustris str. Tous</name>
    <dbReference type="NCBI Taxonomy" id="1910958"/>
    <lineage>
        <taxon>Bacteria</taxon>
        <taxon>Bacillati</taxon>
        <taxon>Cyanobacteriota</taxon>
        <taxon>Cyanophyceae</taxon>
        <taxon>Synechococcales</taxon>
        <taxon>Synechococcaceae</taxon>
        <taxon>Synechococcus</taxon>
    </lineage>
</organism>
<protein>
    <submittedName>
        <fullName evidence="5">ArsR family transcriptional regulator</fullName>
    </submittedName>
</protein>
<dbReference type="PANTHER" id="PTHR33154">
    <property type="entry name" value="TRANSCRIPTIONAL REGULATOR, ARSR FAMILY"/>
    <property type="match status" value="1"/>
</dbReference>
<keyword evidence="1" id="KW-0805">Transcription regulation</keyword>
<accession>A0A2P7EAL6</accession>
<dbReference type="SMART" id="SM00418">
    <property type="entry name" value="HTH_ARSR"/>
    <property type="match status" value="1"/>
</dbReference>
<comment type="caution">
    <text evidence="5">The sequence shown here is derived from an EMBL/GenBank/DDBJ whole genome shotgun (WGS) entry which is preliminary data.</text>
</comment>
<keyword evidence="2" id="KW-0238">DNA-binding</keyword>
<evidence type="ECO:0000313" key="6">
    <source>
        <dbReference type="Proteomes" id="UP000240206"/>
    </source>
</evidence>
<keyword evidence="6" id="KW-1185">Reference proteome</keyword>
<dbReference type="GO" id="GO:0003677">
    <property type="term" value="F:DNA binding"/>
    <property type="evidence" value="ECO:0007669"/>
    <property type="project" value="UniProtKB-KW"/>
</dbReference>
<dbReference type="NCBIfam" id="NF033788">
    <property type="entry name" value="HTH_metalloreg"/>
    <property type="match status" value="1"/>
</dbReference>
<dbReference type="Gene3D" id="1.10.10.10">
    <property type="entry name" value="Winged helix-like DNA-binding domain superfamily/Winged helix DNA-binding domain"/>
    <property type="match status" value="1"/>
</dbReference>
<dbReference type="CDD" id="cd00090">
    <property type="entry name" value="HTH_ARSR"/>
    <property type="match status" value="1"/>
</dbReference>
<dbReference type="InterPro" id="IPR036390">
    <property type="entry name" value="WH_DNA-bd_sf"/>
</dbReference>
<evidence type="ECO:0000256" key="3">
    <source>
        <dbReference type="ARBA" id="ARBA00023163"/>
    </source>
</evidence>
<dbReference type="SUPFAM" id="SSF46785">
    <property type="entry name" value="Winged helix' DNA-binding domain"/>
    <property type="match status" value="1"/>
</dbReference>